<dbReference type="Pfam" id="PF02585">
    <property type="entry name" value="PIG-L"/>
    <property type="match status" value="1"/>
</dbReference>
<dbReference type="SUPFAM" id="SSF102588">
    <property type="entry name" value="LmbE-like"/>
    <property type="match status" value="1"/>
</dbReference>
<accession>A0ABS1UWF1</accession>
<dbReference type="PANTHER" id="PTHR12993">
    <property type="entry name" value="N-ACETYLGLUCOSAMINYL-PHOSPHATIDYLINOSITOL DE-N-ACETYLASE-RELATED"/>
    <property type="match status" value="1"/>
</dbReference>
<keyword evidence="3" id="KW-1185">Reference proteome</keyword>
<gene>
    <name evidence="2" type="ORF">JMF97_28780</name>
</gene>
<dbReference type="Proteomes" id="UP000661193">
    <property type="component" value="Unassembled WGS sequence"/>
</dbReference>
<dbReference type="PANTHER" id="PTHR12993:SF11">
    <property type="entry name" value="N-ACETYLGLUCOSAMINYL-PHOSPHATIDYLINOSITOL DE-N-ACETYLASE"/>
    <property type="match status" value="1"/>
</dbReference>
<dbReference type="RefSeq" id="WP_203224392.1">
    <property type="nucleotide sequence ID" value="NZ_JAETXL010000015.1"/>
</dbReference>
<name>A0ABS1UWF1_9ACTN</name>
<evidence type="ECO:0000313" key="3">
    <source>
        <dbReference type="Proteomes" id="UP000661193"/>
    </source>
</evidence>
<protein>
    <submittedName>
        <fullName evidence="2">PIG-L family deacetylase</fullName>
    </submittedName>
</protein>
<evidence type="ECO:0000256" key="1">
    <source>
        <dbReference type="ARBA" id="ARBA00022833"/>
    </source>
</evidence>
<evidence type="ECO:0000313" key="2">
    <source>
        <dbReference type="EMBL" id="MBL6280164.1"/>
    </source>
</evidence>
<dbReference type="InterPro" id="IPR003737">
    <property type="entry name" value="GlcNAc_PI_deacetylase-related"/>
</dbReference>
<keyword evidence="1" id="KW-0862">Zinc</keyword>
<reference evidence="2 3" key="1">
    <citation type="submission" date="2021-01" db="EMBL/GenBank/DDBJ databases">
        <title>Genome sequencing of Micromonospora fiedleri MG-37.</title>
        <authorList>
            <person name="Moreland P.E.J."/>
            <person name="Stach J.E.M."/>
        </authorList>
    </citation>
    <scope>NUCLEOTIDE SEQUENCE [LARGE SCALE GENOMIC DNA]</scope>
    <source>
        <strain evidence="2 3">MG-37</strain>
    </source>
</reference>
<dbReference type="InterPro" id="IPR024078">
    <property type="entry name" value="LmbE-like_dom_sf"/>
</dbReference>
<organism evidence="2 3">
    <name type="scientific">Micromonospora fiedleri</name>
    <dbReference type="NCBI Taxonomy" id="1157498"/>
    <lineage>
        <taxon>Bacteria</taxon>
        <taxon>Bacillati</taxon>
        <taxon>Actinomycetota</taxon>
        <taxon>Actinomycetes</taxon>
        <taxon>Micromonosporales</taxon>
        <taxon>Micromonosporaceae</taxon>
        <taxon>Micromonospora</taxon>
    </lineage>
</organism>
<proteinExistence type="predicted"/>
<dbReference type="EMBL" id="JAETXL010000015">
    <property type="protein sequence ID" value="MBL6280164.1"/>
    <property type="molecule type" value="Genomic_DNA"/>
</dbReference>
<sequence length="229" mass="24192">MRVLAIAPHPNDETIGPGGSIALHTDAGHQLTIGHLTNGERGSRTVTADELSRTRQAEAVRAAAVLGVPETQVRFLGLPDGGINPYDTSQFTAVIRLLRQVRPDLLYVPHPHDGAFDHEAAFALCWRAAGMAGSSNFGDYGPPHWVPTVLGYEVWQPIASPAYLCDITTVVDRKVTALECYDSQAPAAKGAGQSSQVGPGGALLSAWRGVTTTGGHREAFAVLRLGALP</sequence>
<dbReference type="Gene3D" id="3.40.50.10320">
    <property type="entry name" value="LmbE-like"/>
    <property type="match status" value="1"/>
</dbReference>
<comment type="caution">
    <text evidence="2">The sequence shown here is derived from an EMBL/GenBank/DDBJ whole genome shotgun (WGS) entry which is preliminary data.</text>
</comment>